<sequence length="99" mass="11101">MKISIAIQVLPTTKEASSKSVVEVVDKVIEYIESQKVNHIVTPFETVIELDDFNKAFEILKNCVKLAGDLSEQVACYSKIFYSEQGILTIDEKIGKYQG</sequence>
<name>A0ABU0AT14_9FIRM</name>
<proteinExistence type="predicted"/>
<dbReference type="Gene3D" id="3.30.70.930">
    <property type="match status" value="1"/>
</dbReference>
<gene>
    <name evidence="2" type="ORF">J2S72_000420</name>
</gene>
<dbReference type="SUPFAM" id="SSF89957">
    <property type="entry name" value="MTH1187/YkoF-like"/>
    <property type="match status" value="1"/>
</dbReference>
<comment type="caution">
    <text evidence="2">The sequence shown here is derived from an EMBL/GenBank/DDBJ whole genome shotgun (WGS) entry which is preliminary data.</text>
</comment>
<dbReference type="InterPro" id="IPR002767">
    <property type="entry name" value="Thiamine_BP"/>
</dbReference>
<dbReference type="Proteomes" id="UP001236559">
    <property type="component" value="Unassembled WGS sequence"/>
</dbReference>
<dbReference type="InterPro" id="IPR029756">
    <property type="entry name" value="MTH1187/YkoF-like"/>
</dbReference>
<evidence type="ECO:0000313" key="2">
    <source>
        <dbReference type="EMBL" id="MDQ0274412.1"/>
    </source>
</evidence>
<accession>A0ABU0AT14</accession>
<organism evidence="2 3">
    <name type="scientific">Peptoniphilus koenoeneniae</name>
    <dbReference type="NCBI Taxonomy" id="507751"/>
    <lineage>
        <taxon>Bacteria</taxon>
        <taxon>Bacillati</taxon>
        <taxon>Bacillota</taxon>
        <taxon>Tissierellia</taxon>
        <taxon>Tissierellales</taxon>
        <taxon>Peptoniphilaceae</taxon>
        <taxon>Peptoniphilus</taxon>
    </lineage>
</organism>
<protein>
    <submittedName>
        <fullName evidence="2">Uncharacterized protein YqgV (UPF0045/DUF77 family)</fullName>
    </submittedName>
</protein>
<dbReference type="Pfam" id="PF01910">
    <property type="entry name" value="Thiamine_BP"/>
    <property type="match status" value="1"/>
</dbReference>
<keyword evidence="3" id="KW-1185">Reference proteome</keyword>
<dbReference type="EMBL" id="JAUSTN010000002">
    <property type="protein sequence ID" value="MDQ0274412.1"/>
    <property type="molecule type" value="Genomic_DNA"/>
</dbReference>
<feature type="domain" description="Thiamine-binding protein" evidence="1">
    <location>
        <begin position="6"/>
        <end position="98"/>
    </location>
</feature>
<dbReference type="RefSeq" id="WP_023055561.1">
    <property type="nucleotide sequence ID" value="NZ_JAUSTN010000002.1"/>
</dbReference>
<evidence type="ECO:0000259" key="1">
    <source>
        <dbReference type="Pfam" id="PF01910"/>
    </source>
</evidence>
<reference evidence="2 3" key="1">
    <citation type="submission" date="2023-07" db="EMBL/GenBank/DDBJ databases">
        <title>Genomic Encyclopedia of Type Strains, Phase IV (KMG-IV): sequencing the most valuable type-strain genomes for metagenomic binning, comparative biology and taxonomic classification.</title>
        <authorList>
            <person name="Goeker M."/>
        </authorList>
    </citation>
    <scope>NUCLEOTIDE SEQUENCE [LARGE SCALE GENOMIC DNA]</scope>
    <source>
        <strain evidence="2 3">DSM 22616</strain>
    </source>
</reference>
<evidence type="ECO:0000313" key="3">
    <source>
        <dbReference type="Proteomes" id="UP001236559"/>
    </source>
</evidence>